<organism evidence="2 3">
    <name type="scientific">Shewanella xiamenensis</name>
    <dbReference type="NCBI Taxonomy" id="332186"/>
    <lineage>
        <taxon>Bacteria</taxon>
        <taxon>Pseudomonadati</taxon>
        <taxon>Pseudomonadota</taxon>
        <taxon>Gammaproteobacteria</taxon>
        <taxon>Alteromonadales</taxon>
        <taxon>Shewanellaceae</taxon>
        <taxon>Shewanella</taxon>
    </lineage>
</organism>
<evidence type="ECO:0000313" key="2">
    <source>
        <dbReference type="EMBL" id="MDV5392578.1"/>
    </source>
</evidence>
<feature type="transmembrane region" description="Helical" evidence="1">
    <location>
        <begin position="12"/>
        <end position="31"/>
    </location>
</feature>
<dbReference type="Proteomes" id="UP001187859">
    <property type="component" value="Unassembled WGS sequence"/>
</dbReference>
<name>A0AAE4Q2G9_9GAMM</name>
<reference evidence="2" key="1">
    <citation type="submission" date="2023-05" db="EMBL/GenBank/DDBJ databases">
        <title>Colonisation of extended spectrum b-lactamase- and carbapenemase-producing bacteria on hospital surfaces from low- and middle-income countries.</title>
        <authorList>
            <person name="Nieto-Rosado M."/>
            <person name="Sands K."/>
            <person name="Iregbu K."/>
            <person name="Zahra R."/>
            <person name="Mazarati J.B."/>
            <person name="Mehtar S."/>
            <person name="Barnards-Group B."/>
            <person name="Walsh T.R."/>
        </authorList>
    </citation>
    <scope>NUCLEOTIDE SEQUENCE</scope>
    <source>
        <strain evidence="2">PP-E493</strain>
    </source>
</reference>
<dbReference type="AlphaFoldDB" id="A0AAE4Q2G9"/>
<keyword evidence="1" id="KW-1133">Transmembrane helix</keyword>
<dbReference type="EMBL" id="JASGOQ010000001">
    <property type="protein sequence ID" value="MDV5392578.1"/>
    <property type="molecule type" value="Genomic_DNA"/>
</dbReference>
<dbReference type="RefSeq" id="WP_264889252.1">
    <property type="nucleotide sequence ID" value="NZ_AP026732.1"/>
</dbReference>
<evidence type="ECO:0000256" key="1">
    <source>
        <dbReference type="SAM" id="Phobius"/>
    </source>
</evidence>
<sequence length="116" mass="12569">MSKSLIGRLDVLSVFIAWSLLIAFFLALGYGKFFSPPEASASHLVYIFGAFAGAVAVHIALAFFNRCPHCNKCLTVQGVKSPHPASSGDWSKVVWHWFSGSIVCIHCGNRVNTNGL</sequence>
<accession>A0AAE4Q2G9</accession>
<gene>
    <name evidence="2" type="ORF">QM089_20495</name>
</gene>
<protein>
    <submittedName>
        <fullName evidence="2">Uncharacterized protein</fullName>
    </submittedName>
</protein>
<proteinExistence type="predicted"/>
<evidence type="ECO:0000313" key="3">
    <source>
        <dbReference type="Proteomes" id="UP001187859"/>
    </source>
</evidence>
<keyword evidence="1" id="KW-0812">Transmembrane</keyword>
<feature type="transmembrane region" description="Helical" evidence="1">
    <location>
        <begin position="43"/>
        <end position="64"/>
    </location>
</feature>
<keyword evidence="1" id="KW-0472">Membrane</keyword>
<comment type="caution">
    <text evidence="2">The sequence shown here is derived from an EMBL/GenBank/DDBJ whole genome shotgun (WGS) entry which is preliminary data.</text>
</comment>